<dbReference type="GO" id="GO:0032259">
    <property type="term" value="P:methylation"/>
    <property type="evidence" value="ECO:0007669"/>
    <property type="project" value="UniProtKB-KW"/>
</dbReference>
<dbReference type="KEGG" id="manq:L1994_10045"/>
<dbReference type="RefSeq" id="WP_278099310.1">
    <property type="nucleotide sequence ID" value="NZ_CP091092.1"/>
</dbReference>
<keyword evidence="3" id="KW-1185">Reference proteome</keyword>
<organism evidence="2 3">
    <name type="scientific">Methanomicrobium antiquum</name>
    <dbReference type="NCBI Taxonomy" id="487686"/>
    <lineage>
        <taxon>Archaea</taxon>
        <taxon>Methanobacteriati</taxon>
        <taxon>Methanobacteriota</taxon>
        <taxon>Stenosarchaea group</taxon>
        <taxon>Methanomicrobia</taxon>
        <taxon>Methanomicrobiales</taxon>
        <taxon>Methanomicrobiaceae</taxon>
        <taxon>Methanomicrobium</taxon>
    </lineage>
</organism>
<name>A0AAF0FTZ2_9EURY</name>
<dbReference type="AlphaFoldDB" id="A0AAF0FTZ2"/>
<sequence>MKRKIRIPETYDGIQSPVTVSEIDIMQREMRDKNRLPTEKIIKSGMNYGLGLEIGPGPGYLGLEWLVKTKKTHLYGLEISPAMINTALKNSLDYNLSGRVSYYEGNALFMPFSSRSFDFVFSNGSLHEWEEPVRVFLEIHRVLKDGGRFFISDLKRNISSVLFFAMKLTVNPKSLAYGFESSVNAAYTKEEITEILGETKLLEDFSVSENPFGICITGRKKN</sequence>
<keyword evidence="2" id="KW-0808">Transferase</keyword>
<evidence type="ECO:0000259" key="1">
    <source>
        <dbReference type="Pfam" id="PF08241"/>
    </source>
</evidence>
<reference evidence="2" key="1">
    <citation type="submission" date="2022-01" db="EMBL/GenBank/DDBJ databases">
        <title>Complete genome of Methanomicrobium antiquum DSM 21220.</title>
        <authorList>
            <person name="Chen S.-C."/>
            <person name="You Y.-T."/>
            <person name="Zhou Y.-Z."/>
            <person name="Lai M.-C."/>
        </authorList>
    </citation>
    <scope>NUCLEOTIDE SEQUENCE</scope>
    <source>
        <strain evidence="2">DSM 21220</strain>
    </source>
</reference>
<dbReference type="GeneID" id="79950741"/>
<evidence type="ECO:0000313" key="3">
    <source>
        <dbReference type="Proteomes" id="UP001218895"/>
    </source>
</evidence>
<dbReference type="EMBL" id="CP091092">
    <property type="protein sequence ID" value="WFN36473.1"/>
    <property type="molecule type" value="Genomic_DNA"/>
</dbReference>
<dbReference type="InterPro" id="IPR013216">
    <property type="entry name" value="Methyltransf_11"/>
</dbReference>
<keyword evidence="2" id="KW-0489">Methyltransferase</keyword>
<proteinExistence type="predicted"/>
<protein>
    <submittedName>
        <fullName evidence="2">Class I SAM-dependent methyltransferase</fullName>
    </submittedName>
</protein>
<dbReference type="PANTHER" id="PTHR43591:SF24">
    <property type="entry name" value="2-METHOXY-6-POLYPRENYL-1,4-BENZOQUINOL METHYLASE, MITOCHONDRIAL"/>
    <property type="match status" value="1"/>
</dbReference>
<accession>A0AAF0FTZ2</accession>
<dbReference type="Pfam" id="PF08241">
    <property type="entry name" value="Methyltransf_11"/>
    <property type="match status" value="1"/>
</dbReference>
<gene>
    <name evidence="2" type="ORF">L1994_10045</name>
</gene>
<dbReference type="GO" id="GO:0008757">
    <property type="term" value="F:S-adenosylmethionine-dependent methyltransferase activity"/>
    <property type="evidence" value="ECO:0007669"/>
    <property type="project" value="InterPro"/>
</dbReference>
<dbReference type="InterPro" id="IPR029063">
    <property type="entry name" value="SAM-dependent_MTases_sf"/>
</dbReference>
<dbReference type="SUPFAM" id="SSF53335">
    <property type="entry name" value="S-adenosyl-L-methionine-dependent methyltransferases"/>
    <property type="match status" value="1"/>
</dbReference>
<dbReference type="CDD" id="cd02440">
    <property type="entry name" value="AdoMet_MTases"/>
    <property type="match status" value="1"/>
</dbReference>
<dbReference type="Gene3D" id="3.40.50.150">
    <property type="entry name" value="Vaccinia Virus protein VP39"/>
    <property type="match status" value="1"/>
</dbReference>
<dbReference type="Proteomes" id="UP001218895">
    <property type="component" value="Chromosome"/>
</dbReference>
<feature type="domain" description="Methyltransferase type 11" evidence="1">
    <location>
        <begin position="52"/>
        <end position="151"/>
    </location>
</feature>
<evidence type="ECO:0000313" key="2">
    <source>
        <dbReference type="EMBL" id="WFN36473.1"/>
    </source>
</evidence>
<dbReference type="PANTHER" id="PTHR43591">
    <property type="entry name" value="METHYLTRANSFERASE"/>
    <property type="match status" value="1"/>
</dbReference>